<dbReference type="PANTHER" id="PTHR47763">
    <property type="entry name" value="ALPHA-PROTEIN KINASE VWKA"/>
    <property type="match status" value="1"/>
</dbReference>
<evidence type="ECO:0000256" key="3">
    <source>
        <dbReference type="ARBA" id="ARBA00022729"/>
    </source>
</evidence>
<dbReference type="CDD" id="cd00198">
    <property type="entry name" value="vWFA"/>
    <property type="match status" value="1"/>
</dbReference>
<dbReference type="GO" id="GO:0005737">
    <property type="term" value="C:cytoplasm"/>
    <property type="evidence" value="ECO:0007669"/>
    <property type="project" value="TreeGrafter"/>
</dbReference>
<protein>
    <recommendedName>
        <fullName evidence="4">VWFA domain-containing protein</fullName>
    </recommendedName>
</protein>
<name>A0A286R9J2_9BACT</name>
<dbReference type="SMART" id="SM00327">
    <property type="entry name" value="VWA"/>
    <property type="match status" value="1"/>
</dbReference>
<evidence type="ECO:0000256" key="2">
    <source>
        <dbReference type="ARBA" id="ARBA00022525"/>
    </source>
</evidence>
<evidence type="ECO:0000313" key="5">
    <source>
        <dbReference type="EMBL" id="ASV72626.1"/>
    </source>
</evidence>
<dbReference type="EMBL" id="CP018477">
    <property type="protein sequence ID" value="ASV72626.1"/>
    <property type="molecule type" value="Genomic_DNA"/>
</dbReference>
<keyword evidence="3" id="KW-0732">Signal</keyword>
<dbReference type="Gene3D" id="3.40.50.410">
    <property type="entry name" value="von Willebrand factor, type A domain"/>
    <property type="match status" value="1"/>
</dbReference>
<gene>
    <name evidence="5" type="ORF">THTE_0024</name>
</gene>
<dbReference type="InterPro" id="IPR036465">
    <property type="entry name" value="vWFA_dom_sf"/>
</dbReference>
<feature type="domain" description="VWFA" evidence="4">
    <location>
        <begin position="316"/>
        <end position="540"/>
    </location>
</feature>
<dbReference type="Pfam" id="PF25106">
    <property type="entry name" value="VWA_4"/>
    <property type="match status" value="1"/>
</dbReference>
<dbReference type="SUPFAM" id="SSF53300">
    <property type="entry name" value="vWA-like"/>
    <property type="match status" value="1"/>
</dbReference>
<sequence>MFTLYEGLKPRSQPDDNAEEINTPLKYLGRYFYVYRQSATVSSSKTSGEEWFLLARLDDESGNSRVVTVKEYLGWVPRKYVAPQGEALQDPVTGVHLKAFLRPSIAELEEAIDKTGRLRQIAARTQPKMDAQTAMELKFFNFYFVMAKTGDNSERDWAYLAMQYELGQDESHAQTVGIGWVELKYFQLWTTREAIQWSTAPGRPMHPGKIWASPDEALAAGPEANTDSRQYLFREPFDNGPVPQPPDWPRFPILRWEDAERYREKIQNQYPGWKLLRVCVPGGLVNEQGIPVASEADIANLQSRLAIIQQRLETLELMFVIDDTESMVDLFPHAARAVEQIVDSLRELPMRPQLRVGVTFYNDKTSTHFVPVEVTPLQPPDQLPRLIDKIRTHQVSAGGDPREMVFDGIKQAIDQAGFSSDRLKMLIVIGDDGDKSDENDPQHPQEKQIVSRLLHNYTTPISFIAIQVYPPERLDGRPPAMAFWKQMNTIAQLYNSEITQRANGDSSVIPATVYNVREASQVVTLILQAFNALLELQQKLQTDIRKMRLGNFSAVTTDTTIKKLLNTTGFDQEIIDKIRNVKGLQIVLDGYVWMPEDNFLAAMQNKCCTEYVLLLSAGELESVYSALRVFWAKIGTQWDTEKIKSIIEHALGEEDKTTIENLVIKMTALEGAKARLERILRGDVSLEDLKEIQVRMLRLNDILNEEQCDYRWRDGQWVRTSRQPTSRSFSLPDGLLKYYWVRVRDEWP</sequence>
<comment type="subcellular location">
    <subcellularLocation>
        <location evidence="1">Secreted</location>
    </subcellularLocation>
</comment>
<dbReference type="PROSITE" id="PS50234">
    <property type="entry name" value="VWFA"/>
    <property type="match status" value="1"/>
</dbReference>
<evidence type="ECO:0000256" key="1">
    <source>
        <dbReference type="ARBA" id="ARBA00004613"/>
    </source>
</evidence>
<dbReference type="InterPro" id="IPR052969">
    <property type="entry name" value="Thr-specific_kinase-like"/>
</dbReference>
<evidence type="ECO:0000313" key="6">
    <source>
        <dbReference type="Proteomes" id="UP000215086"/>
    </source>
</evidence>
<dbReference type="InterPro" id="IPR002035">
    <property type="entry name" value="VWF_A"/>
</dbReference>
<dbReference type="Proteomes" id="UP000215086">
    <property type="component" value="Chromosome"/>
</dbReference>
<dbReference type="InterPro" id="IPR056861">
    <property type="entry name" value="HMCN1-like_VWA"/>
</dbReference>
<dbReference type="PANTHER" id="PTHR47763:SF1">
    <property type="entry name" value="DUF659 DOMAIN-CONTAINING PROTEIN"/>
    <property type="match status" value="1"/>
</dbReference>
<proteinExistence type="predicted"/>
<organism evidence="5 6">
    <name type="scientific">Thermogutta terrifontis</name>
    <dbReference type="NCBI Taxonomy" id="1331910"/>
    <lineage>
        <taxon>Bacteria</taxon>
        <taxon>Pseudomonadati</taxon>
        <taxon>Planctomycetota</taxon>
        <taxon>Planctomycetia</taxon>
        <taxon>Pirellulales</taxon>
        <taxon>Thermoguttaceae</taxon>
        <taxon>Thermogutta</taxon>
    </lineage>
</organism>
<reference evidence="5 6" key="1">
    <citation type="journal article" name="Front. Microbiol.">
        <title>Sugar Metabolism of the First Thermophilic Planctomycete Thermogutta terrifontis: Comparative Genomic and Transcriptomic Approaches.</title>
        <authorList>
            <person name="Elcheninov A.G."/>
            <person name="Menzel P."/>
            <person name="Gudbergsdottir S.R."/>
            <person name="Slesarev A.I."/>
            <person name="Kadnikov V.V."/>
            <person name="Krogh A."/>
            <person name="Bonch-Osmolovskaya E.A."/>
            <person name="Peng X."/>
            <person name="Kublanov I.V."/>
        </authorList>
    </citation>
    <scope>NUCLEOTIDE SEQUENCE [LARGE SCALE GENOMIC DNA]</scope>
    <source>
        <strain evidence="5 6">R1</strain>
    </source>
</reference>
<dbReference type="AlphaFoldDB" id="A0A286R9J2"/>
<accession>A0A286R9J2</accession>
<keyword evidence="6" id="KW-1185">Reference proteome</keyword>
<dbReference type="GO" id="GO:0004674">
    <property type="term" value="F:protein serine/threonine kinase activity"/>
    <property type="evidence" value="ECO:0007669"/>
    <property type="project" value="TreeGrafter"/>
</dbReference>
<evidence type="ECO:0000259" key="4">
    <source>
        <dbReference type="PROSITE" id="PS50234"/>
    </source>
</evidence>
<keyword evidence="2" id="KW-0964">Secreted</keyword>
<dbReference type="KEGG" id="ttf:THTE_0024"/>